<protein>
    <submittedName>
        <fullName evidence="2">Uncharacterized protein</fullName>
    </submittedName>
</protein>
<accession>A0ABD0K6P3</accession>
<comment type="caution">
    <text evidence="2">The sequence shown here is derived from an EMBL/GenBank/DDBJ whole genome shotgun (WGS) entry which is preliminary data.</text>
</comment>
<sequence length="149" mass="16504">MPDTELEEADVVTVSVDEGPSKKRAKKSADQTFLTKYSETYPTLIASRKGPHHAHCTLCKSDFSVRSSGMFDCKRHCESRSHKQFAEAPNARAKQSTLSLSGFFPASQKQTSGIERATTKAEAMICQLKEKVLEFRLTRTFVSATPAVD</sequence>
<evidence type="ECO:0000313" key="2">
    <source>
        <dbReference type="EMBL" id="KAK7483097.1"/>
    </source>
</evidence>
<name>A0ABD0K6P3_9CAEN</name>
<organism evidence="2 3">
    <name type="scientific">Batillaria attramentaria</name>
    <dbReference type="NCBI Taxonomy" id="370345"/>
    <lineage>
        <taxon>Eukaryota</taxon>
        <taxon>Metazoa</taxon>
        <taxon>Spiralia</taxon>
        <taxon>Lophotrochozoa</taxon>
        <taxon>Mollusca</taxon>
        <taxon>Gastropoda</taxon>
        <taxon>Caenogastropoda</taxon>
        <taxon>Sorbeoconcha</taxon>
        <taxon>Cerithioidea</taxon>
        <taxon>Batillariidae</taxon>
        <taxon>Batillaria</taxon>
    </lineage>
</organism>
<keyword evidence="3" id="KW-1185">Reference proteome</keyword>
<feature type="compositionally biased region" description="Acidic residues" evidence="1">
    <location>
        <begin position="1"/>
        <end position="10"/>
    </location>
</feature>
<evidence type="ECO:0000313" key="3">
    <source>
        <dbReference type="Proteomes" id="UP001519460"/>
    </source>
</evidence>
<evidence type="ECO:0000256" key="1">
    <source>
        <dbReference type="SAM" id="MobiDB-lite"/>
    </source>
</evidence>
<gene>
    <name evidence="2" type="ORF">BaRGS_00025665</name>
</gene>
<feature type="region of interest" description="Disordered" evidence="1">
    <location>
        <begin position="1"/>
        <end position="28"/>
    </location>
</feature>
<proteinExistence type="predicted"/>
<reference evidence="2 3" key="1">
    <citation type="journal article" date="2023" name="Sci. Data">
        <title>Genome assembly of the Korean intertidal mud-creeper Batillaria attramentaria.</title>
        <authorList>
            <person name="Patra A.K."/>
            <person name="Ho P.T."/>
            <person name="Jun S."/>
            <person name="Lee S.J."/>
            <person name="Kim Y."/>
            <person name="Won Y.J."/>
        </authorList>
    </citation>
    <scope>NUCLEOTIDE SEQUENCE [LARGE SCALE GENOMIC DNA]</scope>
    <source>
        <strain evidence="2">Wonlab-2016</strain>
    </source>
</reference>
<dbReference type="AlphaFoldDB" id="A0ABD0K6P3"/>
<dbReference type="Proteomes" id="UP001519460">
    <property type="component" value="Unassembled WGS sequence"/>
</dbReference>
<dbReference type="EMBL" id="JACVVK020000233">
    <property type="protein sequence ID" value="KAK7483097.1"/>
    <property type="molecule type" value="Genomic_DNA"/>
</dbReference>